<evidence type="ECO:0000256" key="4">
    <source>
        <dbReference type="SAM" id="Coils"/>
    </source>
</evidence>
<dbReference type="InterPro" id="IPR051309">
    <property type="entry name" value="ABCF_ATPase"/>
</dbReference>
<dbReference type="Gene3D" id="3.40.50.300">
    <property type="entry name" value="P-loop containing nucleotide triphosphate hydrolases"/>
    <property type="match status" value="2"/>
</dbReference>
<dbReference type="Pfam" id="PF12848">
    <property type="entry name" value="ABC_tran_Xtn"/>
    <property type="match status" value="1"/>
</dbReference>
<organism evidence="6 7">
    <name type="scientific">Catonella morbi ATCC 51271</name>
    <dbReference type="NCBI Taxonomy" id="592026"/>
    <lineage>
        <taxon>Bacteria</taxon>
        <taxon>Bacillati</taxon>
        <taxon>Bacillota</taxon>
        <taxon>Clostridia</taxon>
        <taxon>Lachnospirales</taxon>
        <taxon>Lachnospiraceae</taxon>
        <taxon>Catonella</taxon>
    </lineage>
</organism>
<dbReference type="GO" id="GO:0003677">
    <property type="term" value="F:DNA binding"/>
    <property type="evidence" value="ECO:0007669"/>
    <property type="project" value="InterPro"/>
</dbReference>
<dbReference type="OrthoDB" id="9801441at2"/>
<dbReference type="PROSITE" id="PS50893">
    <property type="entry name" value="ABC_TRANSPORTER_2"/>
    <property type="match status" value="2"/>
</dbReference>
<dbReference type="STRING" id="592026.GCWU0000282_000861"/>
<dbReference type="SUPFAM" id="SSF52540">
    <property type="entry name" value="P-loop containing nucleoside triphosphate hydrolases"/>
    <property type="match status" value="2"/>
</dbReference>
<evidence type="ECO:0000256" key="2">
    <source>
        <dbReference type="ARBA" id="ARBA00022741"/>
    </source>
</evidence>
<dbReference type="eggNOG" id="COG0488">
    <property type="taxonomic scope" value="Bacteria"/>
</dbReference>
<protein>
    <submittedName>
        <fullName evidence="6">ABC transporter, ATP-binding protein</fullName>
    </submittedName>
</protein>
<reference evidence="6 7" key="1">
    <citation type="submission" date="2013-06" db="EMBL/GenBank/DDBJ databases">
        <authorList>
            <person name="Weinstock G."/>
            <person name="Sodergren E."/>
            <person name="Clifton S."/>
            <person name="Fulton L."/>
            <person name="Fulton B."/>
            <person name="Courtney L."/>
            <person name="Fronick C."/>
            <person name="Harrison M."/>
            <person name="Strong C."/>
            <person name="Farmer C."/>
            <person name="Delahaunty K."/>
            <person name="Markovic C."/>
            <person name="Hall O."/>
            <person name="Minx P."/>
            <person name="Tomlinson C."/>
            <person name="Mitreva M."/>
            <person name="Nelson J."/>
            <person name="Hou S."/>
            <person name="Wollam A."/>
            <person name="Pepin K.H."/>
            <person name="Johnson M."/>
            <person name="Bhonagiri V."/>
            <person name="Nash W.E."/>
            <person name="Warren W."/>
            <person name="Chinwalla A."/>
            <person name="Mardis E.R."/>
            <person name="Wilson R.K."/>
        </authorList>
    </citation>
    <scope>NUCLEOTIDE SEQUENCE [LARGE SCALE GENOMIC DNA]</scope>
    <source>
        <strain evidence="6 7">ATCC 51271</strain>
    </source>
</reference>
<dbReference type="InterPro" id="IPR027417">
    <property type="entry name" value="P-loop_NTPase"/>
</dbReference>
<feature type="coiled-coil region" evidence="4">
    <location>
        <begin position="547"/>
        <end position="599"/>
    </location>
</feature>
<feature type="domain" description="ABC transporter" evidence="5">
    <location>
        <begin position="3"/>
        <end position="258"/>
    </location>
</feature>
<keyword evidence="2" id="KW-0547">Nucleotide-binding</keyword>
<keyword evidence="1" id="KW-0677">Repeat</keyword>
<dbReference type="PANTHER" id="PTHR42855">
    <property type="entry name" value="ABC TRANSPORTER ATP-BINDING SUBUNIT"/>
    <property type="match status" value="1"/>
</dbReference>
<dbReference type="Pfam" id="PF16326">
    <property type="entry name" value="ABC_tran_CTD"/>
    <property type="match status" value="1"/>
</dbReference>
<name>V2Y7P0_9FIRM</name>
<keyword evidence="3 6" id="KW-0067">ATP-binding</keyword>
<dbReference type="RefSeq" id="WP_023353745.1">
    <property type="nucleotide sequence ID" value="NZ_KI535367.1"/>
</dbReference>
<dbReference type="Proteomes" id="UP000018227">
    <property type="component" value="Unassembled WGS sequence"/>
</dbReference>
<evidence type="ECO:0000256" key="1">
    <source>
        <dbReference type="ARBA" id="ARBA00022737"/>
    </source>
</evidence>
<dbReference type="FunFam" id="3.40.50.300:FF:000011">
    <property type="entry name" value="Putative ABC transporter ATP-binding component"/>
    <property type="match status" value="1"/>
</dbReference>
<dbReference type="HOGENOM" id="CLU_000604_36_0_9"/>
<dbReference type="GO" id="GO:0005524">
    <property type="term" value="F:ATP binding"/>
    <property type="evidence" value="ECO:0007669"/>
    <property type="project" value="UniProtKB-KW"/>
</dbReference>
<comment type="caution">
    <text evidence="6">The sequence shown here is derived from an EMBL/GenBank/DDBJ whole genome shotgun (WGS) entry which is preliminary data.</text>
</comment>
<dbReference type="InterPro" id="IPR032781">
    <property type="entry name" value="ABC_tran_Xtn"/>
</dbReference>
<dbReference type="InterPro" id="IPR003439">
    <property type="entry name" value="ABC_transporter-like_ATP-bd"/>
</dbReference>
<dbReference type="InterPro" id="IPR003593">
    <property type="entry name" value="AAA+_ATPase"/>
</dbReference>
<accession>V2Y7P0</accession>
<dbReference type="PANTHER" id="PTHR42855:SF2">
    <property type="entry name" value="DRUG RESISTANCE ABC TRANSPORTER,ATP-BINDING PROTEIN"/>
    <property type="match status" value="1"/>
</dbReference>
<dbReference type="Pfam" id="PF00005">
    <property type="entry name" value="ABC_tran"/>
    <property type="match status" value="2"/>
</dbReference>
<dbReference type="SMART" id="SM00382">
    <property type="entry name" value="AAA"/>
    <property type="match status" value="2"/>
</dbReference>
<evidence type="ECO:0000256" key="3">
    <source>
        <dbReference type="ARBA" id="ARBA00022840"/>
    </source>
</evidence>
<dbReference type="FunFam" id="3.40.50.300:FF:000309">
    <property type="entry name" value="ABC transporter ATP-binding protein"/>
    <property type="match status" value="1"/>
</dbReference>
<keyword evidence="4" id="KW-0175">Coiled coil</keyword>
<evidence type="ECO:0000313" key="6">
    <source>
        <dbReference type="EMBL" id="ESL03696.1"/>
    </source>
</evidence>
<dbReference type="EMBL" id="ACIL03000007">
    <property type="protein sequence ID" value="ESL03696.1"/>
    <property type="molecule type" value="Genomic_DNA"/>
</dbReference>
<evidence type="ECO:0000313" key="7">
    <source>
        <dbReference type="Proteomes" id="UP000018227"/>
    </source>
</evidence>
<sequence>MVLSCNNISKEFVTGPVLKEVSFHINEREKAAIVGINGAGKSTLLKIIMNEMSADSGEVFLAKGATIGYLAQHQNIDTELTIFDVMLEVKKDILELSDKMRSLEAKMKQAEGAALDAIYEDYSRVTHEFELKNGYAYKSEITGILKGLGFDEEDFNRKVNTLSGGQKTRAYLARLLLSKPDIILLDEPTNHLDMKAIGWLETYLKNFNGAVLIVAHDRYFLDGVAEKIIELNNCKATTFMGNYTDYANKKKALREAELKAYLNQQKEIAHQEAVIDKLRSFNREKSIKRAESREKMLDKIEKVEKPTEIDASMKISLKPHKESGKDVLNVENLTKSFDEVLFENINFEIKRGERVAIIGGNGTGKTTLLKIINGILPADSGNVKLGTNVEIGYYDQEHQVLDLSKTLFDEISDAYPYLNNTEIRNVLASFLFNKDDVFKLIGSLSGGEKGRVSLAKLMLSEANFLLLDEPTNHLDITSKEILEDALNNYEGTVLYVSHDRYFINKTATRILDLTNKQLLNYIGNYDYYLEKKETIEAALLNTAYEEKEQAENSANRQNWKMQKEEQKELRKIGNELKKIEDEVAKLESENTELEEKLAEPSIASDVGKLMELHKQKTANDERIESLLERWEELSLNV</sequence>
<evidence type="ECO:0000259" key="5">
    <source>
        <dbReference type="PROSITE" id="PS50893"/>
    </source>
</evidence>
<feature type="domain" description="ABC transporter" evidence="5">
    <location>
        <begin position="328"/>
        <end position="540"/>
    </location>
</feature>
<dbReference type="AlphaFoldDB" id="V2Y7P0"/>
<dbReference type="InterPro" id="IPR032524">
    <property type="entry name" value="ABC_tran_C"/>
</dbReference>
<gene>
    <name evidence="6" type="ORF">GCWU0000282_000861</name>
</gene>
<proteinExistence type="predicted"/>
<keyword evidence="7" id="KW-1185">Reference proteome</keyword>
<dbReference type="CDD" id="cd03221">
    <property type="entry name" value="ABCF_EF-3"/>
    <property type="match status" value="2"/>
</dbReference>
<dbReference type="GO" id="GO:0016887">
    <property type="term" value="F:ATP hydrolysis activity"/>
    <property type="evidence" value="ECO:0007669"/>
    <property type="project" value="InterPro"/>
</dbReference>
<feature type="coiled-coil region" evidence="4">
    <location>
        <begin position="86"/>
        <end position="113"/>
    </location>
</feature>